<reference evidence="3" key="1">
    <citation type="submission" date="2016-10" db="EMBL/GenBank/DDBJ databases">
        <authorList>
            <person name="Benchimol M."/>
            <person name="Almeida L.G."/>
            <person name="Vasconcelos A.T."/>
            <person name="Perreira-Neves A."/>
            <person name="Rosa I.A."/>
            <person name="Tasca T."/>
            <person name="Bogo M.R."/>
            <person name="de Souza W."/>
        </authorList>
    </citation>
    <scope>NUCLEOTIDE SEQUENCE [LARGE SCALE GENOMIC DNA]</scope>
    <source>
        <strain evidence="3">K</strain>
    </source>
</reference>
<accession>A0A1J4K298</accession>
<sequence length="304" mass="35995">MRNHQESDSDKSLSFESEFTKHVLSLFCCLYDCHAAPYIGHIPHDNIHPTGEEEEEAYEAPPAFHDKLCDFRLDNSYKAYLNAREPMIQELSARKETLIENVNKYNERRNGTDNKAGISESFIDSDEIILGERLQARTASGKTSEGELHKRRQEFIEKSRKSAEIRRKRLIEKRKNTKFENAKQEREVSKELKKYNDKVKNTEIRNRKKVAAERREIMIQKRKKQLRARAEEFDKEEEAKKSLGKISYHSQNMDRSDFHSRERDAQDEKYRSMRVKKETAEQINEYNHNTIKPKPSGRKVIFRK</sequence>
<feature type="compositionally biased region" description="Basic and acidic residues" evidence="2">
    <location>
        <begin position="252"/>
        <end position="280"/>
    </location>
</feature>
<dbReference type="EMBL" id="MLAK01000755">
    <property type="protein sequence ID" value="OHT05519.1"/>
    <property type="molecule type" value="Genomic_DNA"/>
</dbReference>
<feature type="compositionally biased region" description="Polar residues" evidence="2">
    <location>
        <begin position="281"/>
        <end position="290"/>
    </location>
</feature>
<dbReference type="RefSeq" id="XP_068358655.1">
    <property type="nucleotide sequence ID" value="XM_068505119.1"/>
</dbReference>
<evidence type="ECO:0000313" key="3">
    <source>
        <dbReference type="EMBL" id="OHT05519.1"/>
    </source>
</evidence>
<feature type="compositionally biased region" description="Basic residues" evidence="2">
    <location>
        <begin position="295"/>
        <end position="304"/>
    </location>
</feature>
<dbReference type="OrthoDB" id="10659094at2759"/>
<protein>
    <submittedName>
        <fullName evidence="3">Uncharacterized protein</fullName>
    </submittedName>
</protein>
<dbReference type="GeneID" id="94839823"/>
<dbReference type="VEuPathDB" id="TrichDB:TRFO_26724"/>
<proteinExistence type="predicted"/>
<gene>
    <name evidence="3" type="ORF">TRFO_26724</name>
</gene>
<keyword evidence="1" id="KW-0175">Coiled coil</keyword>
<dbReference type="Proteomes" id="UP000179807">
    <property type="component" value="Unassembled WGS sequence"/>
</dbReference>
<feature type="region of interest" description="Disordered" evidence="2">
    <location>
        <begin position="237"/>
        <end position="304"/>
    </location>
</feature>
<evidence type="ECO:0000256" key="1">
    <source>
        <dbReference type="SAM" id="Coils"/>
    </source>
</evidence>
<evidence type="ECO:0000313" key="4">
    <source>
        <dbReference type="Proteomes" id="UP000179807"/>
    </source>
</evidence>
<organism evidence="3 4">
    <name type="scientific">Tritrichomonas foetus</name>
    <dbReference type="NCBI Taxonomy" id="1144522"/>
    <lineage>
        <taxon>Eukaryota</taxon>
        <taxon>Metamonada</taxon>
        <taxon>Parabasalia</taxon>
        <taxon>Tritrichomonadida</taxon>
        <taxon>Tritrichomonadidae</taxon>
        <taxon>Tritrichomonas</taxon>
    </lineage>
</organism>
<evidence type="ECO:0000256" key="2">
    <source>
        <dbReference type="SAM" id="MobiDB-lite"/>
    </source>
</evidence>
<name>A0A1J4K298_9EUKA</name>
<comment type="caution">
    <text evidence="3">The sequence shown here is derived from an EMBL/GenBank/DDBJ whole genome shotgun (WGS) entry which is preliminary data.</text>
</comment>
<dbReference type="AlphaFoldDB" id="A0A1J4K298"/>
<keyword evidence="4" id="KW-1185">Reference proteome</keyword>
<feature type="coiled-coil region" evidence="1">
    <location>
        <begin position="167"/>
        <end position="205"/>
    </location>
</feature>